<name>A0A8J6NTM1_9BACT</name>
<comment type="caution">
    <text evidence="3">The sequence shown here is derived from an EMBL/GenBank/DDBJ whole genome shotgun (WGS) entry which is preliminary data.</text>
</comment>
<dbReference type="InterPro" id="IPR038610">
    <property type="entry name" value="FliK-like_C_sf"/>
</dbReference>
<organism evidence="3 4">
    <name type="scientific">Candidatus Desulfatibia vada</name>
    <dbReference type="NCBI Taxonomy" id="2841696"/>
    <lineage>
        <taxon>Bacteria</taxon>
        <taxon>Pseudomonadati</taxon>
        <taxon>Thermodesulfobacteriota</taxon>
        <taxon>Desulfobacteria</taxon>
        <taxon>Desulfobacterales</taxon>
        <taxon>Desulfobacterales incertae sedis</taxon>
        <taxon>Candidatus Desulfatibia</taxon>
    </lineage>
</organism>
<dbReference type="PANTHER" id="PTHR37533:SF2">
    <property type="entry name" value="FLAGELLAR HOOK-LENGTH CONTROL PROTEIN"/>
    <property type="match status" value="1"/>
</dbReference>
<gene>
    <name evidence="3" type="ORF">H8D96_08995</name>
</gene>
<feature type="region of interest" description="Disordered" evidence="1">
    <location>
        <begin position="298"/>
        <end position="340"/>
    </location>
</feature>
<evidence type="ECO:0000256" key="1">
    <source>
        <dbReference type="SAM" id="MobiDB-lite"/>
    </source>
</evidence>
<dbReference type="PANTHER" id="PTHR37533">
    <property type="entry name" value="FLAGELLAR HOOK-LENGTH CONTROL PROTEIN"/>
    <property type="match status" value="1"/>
</dbReference>
<evidence type="ECO:0000313" key="3">
    <source>
        <dbReference type="EMBL" id="MBC8432043.1"/>
    </source>
</evidence>
<dbReference type="CDD" id="cd17470">
    <property type="entry name" value="T3SS_Flik_C"/>
    <property type="match status" value="1"/>
</dbReference>
<proteinExistence type="predicted"/>
<keyword evidence="3" id="KW-0282">Flagellum</keyword>
<dbReference type="Proteomes" id="UP000605201">
    <property type="component" value="Unassembled WGS sequence"/>
</dbReference>
<evidence type="ECO:0000259" key="2">
    <source>
        <dbReference type="Pfam" id="PF02120"/>
    </source>
</evidence>
<feature type="compositionally biased region" description="Basic and acidic residues" evidence="1">
    <location>
        <begin position="316"/>
        <end position="340"/>
    </location>
</feature>
<dbReference type="Gene3D" id="3.30.750.140">
    <property type="match status" value="1"/>
</dbReference>
<protein>
    <submittedName>
        <fullName evidence="3">Flagellar hook-length control protein FliK</fullName>
    </submittedName>
</protein>
<dbReference type="InterPro" id="IPR021136">
    <property type="entry name" value="Flagellar_hook_control-like_C"/>
</dbReference>
<feature type="region of interest" description="Disordered" evidence="1">
    <location>
        <begin position="44"/>
        <end position="64"/>
    </location>
</feature>
<dbReference type="AlphaFoldDB" id="A0A8J6NTM1"/>
<reference evidence="3 4" key="1">
    <citation type="submission" date="2020-08" db="EMBL/GenBank/DDBJ databases">
        <title>Bridging the membrane lipid divide: bacteria of the FCB group superphylum have the potential to synthesize archaeal ether lipids.</title>
        <authorList>
            <person name="Villanueva L."/>
            <person name="Von Meijenfeldt F.A.B."/>
            <person name="Westbye A.B."/>
            <person name="Yadav S."/>
            <person name="Hopmans E.C."/>
            <person name="Dutilh B.E."/>
            <person name="Sinninghe Damste J.S."/>
        </authorList>
    </citation>
    <scope>NUCLEOTIDE SEQUENCE [LARGE SCALE GENOMIC DNA]</scope>
    <source>
        <strain evidence="3">NIOZ-UU17</strain>
    </source>
</reference>
<feature type="domain" description="Flagellar hook-length control protein-like C-terminal" evidence="2">
    <location>
        <begin position="429"/>
        <end position="498"/>
    </location>
</feature>
<dbReference type="EMBL" id="JACNIG010000201">
    <property type="protein sequence ID" value="MBC8432043.1"/>
    <property type="molecule type" value="Genomic_DNA"/>
</dbReference>
<accession>A0A8J6NTM1</accession>
<keyword evidence="3" id="KW-0966">Cell projection</keyword>
<evidence type="ECO:0000313" key="4">
    <source>
        <dbReference type="Proteomes" id="UP000605201"/>
    </source>
</evidence>
<dbReference type="Pfam" id="PF02120">
    <property type="entry name" value="Flg_hook"/>
    <property type="match status" value="1"/>
</dbReference>
<sequence length="551" mass="60035">MDTMILELISSSANQKTANHDKGLKSAQGSGDLFSGILESLNTASQKSSHEAQAPGEAGTSTNKDSYHTYLESLRKALLAKGKPLNEINLKDEDLALINKFMRQCGFSQKKVDQFLKELAEKSPGGQINLARFFQEAKELAGLKTKKEQGSFLEPSAVPHLESILRNFGLTPQELERVFGAARVADGRLDMGKFVAKLKQVSKHINKEAPDAAAAKIDQQLADKLKMLGIHMPAKAKGGPITLKDFIASLEQMAGGPDGRHKLSPEMQTTIEQISAKVVVPGKKTRITVSKPLIANPESVEEEKRLSSFKPAGRPGTDEKFPAFADEKGRSNADSRPGDLKHVNAARASDMISGFKGGRGSKPGINAESSNMQSQTIATSISPQTAAATITDAVNSAGQHQKPFQDFLPTYLVNQVGRQLSRALLRGDRVIRLRLKPPELGAVKIEMDIKDNVLRLEMIAENSSVKELLLSNVHELRNALAEQGVKIEGLDVQVGHDFNHSLADSKEALKERQRLIKEQGRGLSAEEIMMDDPISWLRNRAAGERLLNLVA</sequence>
<keyword evidence="3" id="KW-0969">Cilium</keyword>
<dbReference type="InterPro" id="IPR052563">
    <property type="entry name" value="FliK"/>
</dbReference>